<dbReference type="OrthoDB" id="3823476at2"/>
<name>A0A3N6WQB6_9ACTN</name>
<dbReference type="CDD" id="cd06587">
    <property type="entry name" value="VOC"/>
    <property type="match status" value="1"/>
</dbReference>
<dbReference type="InterPro" id="IPR029068">
    <property type="entry name" value="Glyas_Bleomycin-R_OHBP_Dase"/>
</dbReference>
<dbReference type="PANTHER" id="PTHR35908">
    <property type="entry name" value="HYPOTHETICAL FUSION PROTEIN"/>
    <property type="match status" value="1"/>
</dbReference>
<dbReference type="PANTHER" id="PTHR35908:SF1">
    <property type="entry name" value="CONSERVED PROTEIN"/>
    <property type="match status" value="1"/>
</dbReference>
<dbReference type="AlphaFoldDB" id="A0A3N6WQB6"/>
<evidence type="ECO:0000313" key="3">
    <source>
        <dbReference type="Proteomes" id="UP000275225"/>
    </source>
</evidence>
<dbReference type="PROSITE" id="PS51819">
    <property type="entry name" value="VOC"/>
    <property type="match status" value="1"/>
</dbReference>
<protein>
    <submittedName>
        <fullName evidence="2">VOC family protein</fullName>
    </submittedName>
</protein>
<dbReference type="RefSeq" id="WP_124235561.1">
    <property type="nucleotide sequence ID" value="NZ_JBHUFI010000006.1"/>
</dbReference>
<dbReference type="SUPFAM" id="SSF54593">
    <property type="entry name" value="Glyoxalase/Bleomycin resistance protein/Dihydroxybiphenyl dioxygenase"/>
    <property type="match status" value="1"/>
</dbReference>
<evidence type="ECO:0000313" key="2">
    <source>
        <dbReference type="EMBL" id="RQN09706.1"/>
    </source>
</evidence>
<organism evidence="2 3">
    <name type="scientific">Aeromicrobium camelliae</name>
    <dbReference type="NCBI Taxonomy" id="1538144"/>
    <lineage>
        <taxon>Bacteria</taxon>
        <taxon>Bacillati</taxon>
        <taxon>Actinomycetota</taxon>
        <taxon>Actinomycetes</taxon>
        <taxon>Propionibacteriales</taxon>
        <taxon>Nocardioidaceae</taxon>
        <taxon>Aeromicrobium</taxon>
    </lineage>
</organism>
<dbReference type="Pfam" id="PF18029">
    <property type="entry name" value="Glyoxalase_6"/>
    <property type="match status" value="1"/>
</dbReference>
<dbReference type="InterPro" id="IPR041581">
    <property type="entry name" value="Glyoxalase_6"/>
</dbReference>
<evidence type="ECO:0000259" key="1">
    <source>
        <dbReference type="PROSITE" id="PS51819"/>
    </source>
</evidence>
<dbReference type="InterPro" id="IPR037523">
    <property type="entry name" value="VOC_core"/>
</dbReference>
<feature type="domain" description="VOC" evidence="1">
    <location>
        <begin position="4"/>
        <end position="115"/>
    </location>
</feature>
<accession>A0A3N6WQB6</accession>
<dbReference type="Gene3D" id="3.10.180.10">
    <property type="entry name" value="2,3-Dihydroxybiphenyl 1,2-Dioxygenase, domain 1"/>
    <property type="match status" value="1"/>
</dbReference>
<sequence length="116" mass="12654">MTVNPAMITHDVVDPVAVGRWWAEQAGFEILAENDGWFVVVGLPNGLRLGFQRVDEPTPGKNRVHLDLEAAGDLDAEVTRLEQAGAHVVGRQQLGDFRWIVLEDPAGNVFCVSAAH</sequence>
<proteinExistence type="predicted"/>
<gene>
    <name evidence="2" type="ORF">EHW97_02365</name>
</gene>
<reference evidence="2 3" key="1">
    <citation type="submission" date="2018-11" db="EMBL/GenBank/DDBJ databases">
        <authorList>
            <person name="Li F."/>
        </authorList>
    </citation>
    <scope>NUCLEOTIDE SEQUENCE [LARGE SCALE GENOMIC DNA]</scope>
    <source>
        <strain evidence="2 3">YS17T</strain>
    </source>
</reference>
<keyword evidence="3" id="KW-1185">Reference proteome</keyword>
<dbReference type="Proteomes" id="UP000275225">
    <property type="component" value="Unassembled WGS sequence"/>
</dbReference>
<dbReference type="EMBL" id="RQJX01000002">
    <property type="protein sequence ID" value="RQN09706.1"/>
    <property type="molecule type" value="Genomic_DNA"/>
</dbReference>
<comment type="caution">
    <text evidence="2">The sequence shown here is derived from an EMBL/GenBank/DDBJ whole genome shotgun (WGS) entry which is preliminary data.</text>
</comment>